<evidence type="ECO:0000313" key="3">
    <source>
        <dbReference type="EMBL" id="MDF9914876.1"/>
    </source>
</evidence>
<accession>A0ABT6DHM3</accession>
<feature type="domain" description="HTH cro/C1-type" evidence="2">
    <location>
        <begin position="3"/>
        <end position="57"/>
    </location>
</feature>
<dbReference type="SUPFAM" id="SSF47413">
    <property type="entry name" value="lambda repressor-like DNA-binding domains"/>
    <property type="match status" value="1"/>
</dbReference>
<dbReference type="Proteomes" id="UP001152867">
    <property type="component" value="Unassembled WGS sequence"/>
</dbReference>
<protein>
    <submittedName>
        <fullName evidence="3">Helix-turn-helix transcriptional regulator</fullName>
    </submittedName>
</protein>
<dbReference type="Pfam" id="PF01381">
    <property type="entry name" value="HTH_3"/>
    <property type="match status" value="1"/>
</dbReference>
<dbReference type="Gene3D" id="1.10.260.40">
    <property type="entry name" value="lambda repressor-like DNA-binding domains"/>
    <property type="match status" value="1"/>
</dbReference>
<dbReference type="PROSITE" id="PS50943">
    <property type="entry name" value="HTH_CROC1"/>
    <property type="match status" value="1"/>
</dbReference>
<dbReference type="EMBL" id="JANDJP010000021">
    <property type="protein sequence ID" value="MDF9914876.1"/>
    <property type="molecule type" value="Genomic_DNA"/>
</dbReference>
<dbReference type="PANTHER" id="PTHR46558:SF4">
    <property type="entry name" value="DNA-BIDING PHAGE PROTEIN"/>
    <property type="match status" value="1"/>
</dbReference>
<name>A0ABT6DHM3_9LACO</name>
<evidence type="ECO:0000313" key="4">
    <source>
        <dbReference type="Proteomes" id="UP001152867"/>
    </source>
</evidence>
<dbReference type="SMART" id="SM00530">
    <property type="entry name" value="HTH_XRE"/>
    <property type="match status" value="1"/>
</dbReference>
<keyword evidence="4" id="KW-1185">Reference proteome</keyword>
<gene>
    <name evidence="3" type="ORF">NNA32_11560</name>
</gene>
<dbReference type="InterPro" id="IPR001387">
    <property type="entry name" value="Cro/C1-type_HTH"/>
</dbReference>
<proteinExistence type="predicted"/>
<dbReference type="CDD" id="cd00093">
    <property type="entry name" value="HTH_XRE"/>
    <property type="match status" value="1"/>
</dbReference>
<dbReference type="RefSeq" id="WP_178943175.1">
    <property type="nucleotide sequence ID" value="NZ_JAIWJG010000018.1"/>
</dbReference>
<organism evidence="3 4">
    <name type="scientific">Furfurilactobacillus milii</name>
    <dbReference type="NCBI Taxonomy" id="2888272"/>
    <lineage>
        <taxon>Bacteria</taxon>
        <taxon>Bacillati</taxon>
        <taxon>Bacillota</taxon>
        <taxon>Bacilli</taxon>
        <taxon>Lactobacillales</taxon>
        <taxon>Lactobacillaceae</taxon>
        <taxon>Furfurilactobacillus</taxon>
    </lineage>
</organism>
<comment type="caution">
    <text evidence="3">The sequence shown here is derived from an EMBL/GenBank/DDBJ whole genome shotgun (WGS) entry which is preliminary data.</text>
</comment>
<reference evidence="3" key="1">
    <citation type="submission" date="2022-06" db="EMBL/GenBank/DDBJ databases">
        <title>Antifungal cultures and metabolites of lactic acid bacteria for use in dairy fermentations.</title>
        <authorList>
            <person name="Zhao Z."/>
            <person name="Gaenzle M."/>
        </authorList>
    </citation>
    <scope>NUCLEOTIDE SEQUENCE</scope>
    <source>
        <strain evidence="3">FUA3126</strain>
    </source>
</reference>
<dbReference type="InterPro" id="IPR010982">
    <property type="entry name" value="Lambda_DNA-bd_dom_sf"/>
</dbReference>
<sequence>MKLKQAREQADMTQEQLSEATHLSISMIQSLEAGRRNGSTKTLLLLADTLKVSVDALLFGANNTNSTTIAKQDA</sequence>
<evidence type="ECO:0000256" key="1">
    <source>
        <dbReference type="ARBA" id="ARBA00023125"/>
    </source>
</evidence>
<keyword evidence="1" id="KW-0238">DNA-binding</keyword>
<dbReference type="PANTHER" id="PTHR46558">
    <property type="entry name" value="TRACRIPTIONAL REGULATORY PROTEIN-RELATED-RELATED"/>
    <property type="match status" value="1"/>
</dbReference>
<evidence type="ECO:0000259" key="2">
    <source>
        <dbReference type="PROSITE" id="PS50943"/>
    </source>
</evidence>